<sequence>YPSTLYKSYDLYDEAENALRTYIDNEDVVRDVQRECEVAIHENQPPNNVRGKDAMDIPLAAPEVVGHNYEVEGYRNVGNYLMKMSVPQTSAVESEVLMTLFLRHKQREIVPERGRMTAPHFRDLLHQLKRRLPVTCIDQVDLAKIIFSWKKQYFSIKAMLKTRMFVWD</sequence>
<reference evidence="1 2" key="1">
    <citation type="submission" date="2024-02" db="EMBL/GenBank/DDBJ databases">
        <authorList>
            <person name="Vignale AGUSTIN F."/>
            <person name="Sosa J E."/>
            <person name="Modenutti C."/>
        </authorList>
    </citation>
    <scope>NUCLEOTIDE SEQUENCE [LARGE SCALE GENOMIC DNA]</scope>
</reference>
<protein>
    <submittedName>
        <fullName evidence="1">Uncharacterized protein</fullName>
    </submittedName>
</protein>
<keyword evidence="2" id="KW-1185">Reference proteome</keyword>
<dbReference type="EMBL" id="CAUOFW020000002">
    <property type="protein sequence ID" value="CAK9133284.1"/>
    <property type="molecule type" value="Genomic_DNA"/>
</dbReference>
<accession>A0ABC8QR52</accession>
<dbReference type="AlphaFoldDB" id="A0ABC8QR52"/>
<comment type="caution">
    <text evidence="1">The sequence shown here is derived from an EMBL/GenBank/DDBJ whole genome shotgun (WGS) entry which is preliminary data.</text>
</comment>
<organism evidence="1 2">
    <name type="scientific">Ilex paraguariensis</name>
    <name type="common">yerba mate</name>
    <dbReference type="NCBI Taxonomy" id="185542"/>
    <lineage>
        <taxon>Eukaryota</taxon>
        <taxon>Viridiplantae</taxon>
        <taxon>Streptophyta</taxon>
        <taxon>Embryophyta</taxon>
        <taxon>Tracheophyta</taxon>
        <taxon>Spermatophyta</taxon>
        <taxon>Magnoliopsida</taxon>
        <taxon>eudicotyledons</taxon>
        <taxon>Gunneridae</taxon>
        <taxon>Pentapetalae</taxon>
        <taxon>asterids</taxon>
        <taxon>campanulids</taxon>
        <taxon>Aquifoliales</taxon>
        <taxon>Aquifoliaceae</taxon>
        <taxon>Ilex</taxon>
    </lineage>
</organism>
<evidence type="ECO:0000313" key="1">
    <source>
        <dbReference type="EMBL" id="CAK9133284.1"/>
    </source>
</evidence>
<evidence type="ECO:0000313" key="2">
    <source>
        <dbReference type="Proteomes" id="UP001642360"/>
    </source>
</evidence>
<proteinExistence type="predicted"/>
<dbReference type="Proteomes" id="UP001642360">
    <property type="component" value="Unassembled WGS sequence"/>
</dbReference>
<gene>
    <name evidence="1" type="ORF">ILEXP_LOCUS182</name>
</gene>
<name>A0ABC8QR52_9AQUA</name>
<feature type="non-terminal residue" evidence="1">
    <location>
        <position position="1"/>
    </location>
</feature>